<feature type="transmembrane region" description="Helical" evidence="13">
    <location>
        <begin position="33"/>
        <end position="50"/>
    </location>
</feature>
<feature type="transmembrane region" description="Helical" evidence="13">
    <location>
        <begin position="334"/>
        <end position="356"/>
    </location>
</feature>
<dbReference type="SMART" id="SM00388">
    <property type="entry name" value="HisKA"/>
    <property type="match status" value="1"/>
</dbReference>
<dbReference type="AlphaFoldDB" id="A0AAW8R101"/>
<gene>
    <name evidence="16" type="ORF">RM544_05005</name>
</gene>
<dbReference type="Gene3D" id="1.10.287.130">
    <property type="match status" value="1"/>
</dbReference>
<dbReference type="Proteomes" id="UP001249020">
    <property type="component" value="Unassembled WGS sequence"/>
</dbReference>
<dbReference type="Gene3D" id="3.40.50.2300">
    <property type="match status" value="1"/>
</dbReference>
<reference evidence="16 17" key="1">
    <citation type="submission" date="2023-09" db="EMBL/GenBank/DDBJ databases">
        <authorList>
            <person name="Rey-Velasco X."/>
        </authorList>
    </citation>
    <scope>NUCLEOTIDE SEQUENCE [LARGE SCALE GENOMIC DNA]</scope>
    <source>
        <strain evidence="16 17">W409</strain>
    </source>
</reference>
<feature type="transmembrane region" description="Helical" evidence="13">
    <location>
        <begin position="147"/>
        <end position="168"/>
    </location>
</feature>
<evidence type="ECO:0000256" key="2">
    <source>
        <dbReference type="ARBA" id="ARBA00004141"/>
    </source>
</evidence>
<dbReference type="SUPFAM" id="SSF52172">
    <property type="entry name" value="CheY-like"/>
    <property type="match status" value="1"/>
</dbReference>
<evidence type="ECO:0000256" key="12">
    <source>
        <dbReference type="SAM" id="Coils"/>
    </source>
</evidence>
<keyword evidence="10 13" id="KW-0472">Membrane</keyword>
<name>A0AAW8R101_9ALTE</name>
<dbReference type="Pfam" id="PF00072">
    <property type="entry name" value="Response_reg"/>
    <property type="match status" value="1"/>
</dbReference>
<dbReference type="SMART" id="SM00387">
    <property type="entry name" value="HATPase_c"/>
    <property type="match status" value="1"/>
</dbReference>
<evidence type="ECO:0000259" key="14">
    <source>
        <dbReference type="PROSITE" id="PS50109"/>
    </source>
</evidence>
<dbReference type="CDD" id="cd00082">
    <property type="entry name" value="HisKA"/>
    <property type="match status" value="1"/>
</dbReference>
<evidence type="ECO:0000256" key="1">
    <source>
        <dbReference type="ARBA" id="ARBA00000085"/>
    </source>
</evidence>
<comment type="catalytic activity">
    <reaction evidence="1">
        <text>ATP + protein L-histidine = ADP + protein N-phospho-L-histidine.</text>
        <dbReference type="EC" id="2.7.13.3"/>
    </reaction>
</comment>
<dbReference type="CDD" id="cd10322">
    <property type="entry name" value="SLC5sbd"/>
    <property type="match status" value="1"/>
</dbReference>
<dbReference type="PRINTS" id="PR00344">
    <property type="entry name" value="BCTRLSENSOR"/>
</dbReference>
<dbReference type="InterPro" id="IPR004358">
    <property type="entry name" value="Sig_transdc_His_kin-like_C"/>
</dbReference>
<dbReference type="SUPFAM" id="SSF55874">
    <property type="entry name" value="ATPase domain of HSP90 chaperone/DNA topoisomerase II/histidine kinase"/>
    <property type="match status" value="1"/>
</dbReference>
<dbReference type="InterPro" id="IPR005467">
    <property type="entry name" value="His_kinase_dom"/>
</dbReference>
<keyword evidence="12" id="KW-0175">Coiled coil</keyword>
<dbReference type="CDD" id="cd00156">
    <property type="entry name" value="REC"/>
    <property type="match status" value="1"/>
</dbReference>
<evidence type="ECO:0000256" key="10">
    <source>
        <dbReference type="ARBA" id="ARBA00023136"/>
    </source>
</evidence>
<dbReference type="PANTHER" id="PTHR43047:SF9">
    <property type="entry name" value="HISTIDINE KINASE"/>
    <property type="match status" value="1"/>
</dbReference>
<evidence type="ECO:0000256" key="11">
    <source>
        <dbReference type="PROSITE-ProRule" id="PRU00169"/>
    </source>
</evidence>
<dbReference type="InterPro" id="IPR038377">
    <property type="entry name" value="Na/Glc_symporter_sf"/>
</dbReference>
<dbReference type="PROSITE" id="PS50109">
    <property type="entry name" value="HIS_KIN"/>
    <property type="match status" value="1"/>
</dbReference>
<dbReference type="GO" id="GO:0000155">
    <property type="term" value="F:phosphorelay sensor kinase activity"/>
    <property type="evidence" value="ECO:0007669"/>
    <property type="project" value="InterPro"/>
</dbReference>
<feature type="transmembrane region" description="Helical" evidence="13">
    <location>
        <begin position="272"/>
        <end position="296"/>
    </location>
</feature>
<dbReference type="Pfam" id="PF12860">
    <property type="entry name" value="PAS_7"/>
    <property type="match status" value="1"/>
</dbReference>
<dbReference type="InterPro" id="IPR011006">
    <property type="entry name" value="CheY-like_superfamily"/>
</dbReference>
<feature type="transmembrane region" description="Helical" evidence="13">
    <location>
        <begin position="62"/>
        <end position="85"/>
    </location>
</feature>
<organism evidence="16 17">
    <name type="scientific">Brumicola blandensis</name>
    <dbReference type="NCBI Taxonomy" id="3075611"/>
    <lineage>
        <taxon>Bacteria</taxon>
        <taxon>Pseudomonadati</taxon>
        <taxon>Pseudomonadota</taxon>
        <taxon>Gammaproteobacteria</taxon>
        <taxon>Alteromonadales</taxon>
        <taxon>Alteromonadaceae</taxon>
        <taxon>Brumicola</taxon>
    </lineage>
</organism>
<dbReference type="CDD" id="cd00130">
    <property type="entry name" value="PAS"/>
    <property type="match status" value="1"/>
</dbReference>
<dbReference type="InterPro" id="IPR003594">
    <property type="entry name" value="HATPase_dom"/>
</dbReference>
<dbReference type="InterPro" id="IPR003661">
    <property type="entry name" value="HisK_dim/P_dom"/>
</dbReference>
<dbReference type="InterPro" id="IPR001789">
    <property type="entry name" value="Sig_transdc_resp-reg_receiver"/>
</dbReference>
<protein>
    <recommendedName>
        <fullName evidence="4">histidine kinase</fullName>
        <ecNumber evidence="4">2.7.13.3</ecNumber>
    </recommendedName>
</protein>
<dbReference type="FunFam" id="3.30.565.10:FF:000049">
    <property type="entry name" value="Two-component sensor histidine kinase"/>
    <property type="match status" value="1"/>
</dbReference>
<comment type="subcellular location">
    <subcellularLocation>
        <location evidence="2">Membrane</location>
        <topology evidence="2">Multi-pass membrane protein</topology>
    </subcellularLocation>
</comment>
<keyword evidence="8 16" id="KW-0418">Kinase</keyword>
<evidence type="ECO:0000313" key="17">
    <source>
        <dbReference type="Proteomes" id="UP001249020"/>
    </source>
</evidence>
<feature type="modified residue" description="4-aspartylphosphate" evidence="11">
    <location>
        <position position="1054"/>
    </location>
</feature>
<dbReference type="EMBL" id="JAVRIE010000001">
    <property type="protein sequence ID" value="MDT0581886.1"/>
    <property type="molecule type" value="Genomic_DNA"/>
</dbReference>
<feature type="transmembrane region" description="Helical" evidence="13">
    <location>
        <begin position="376"/>
        <end position="393"/>
    </location>
</feature>
<evidence type="ECO:0000256" key="9">
    <source>
        <dbReference type="ARBA" id="ARBA00022989"/>
    </source>
</evidence>
<dbReference type="InterPro" id="IPR035965">
    <property type="entry name" value="PAS-like_dom_sf"/>
</dbReference>
<feature type="transmembrane region" description="Helical" evidence="13">
    <location>
        <begin position="471"/>
        <end position="489"/>
    </location>
</feature>
<dbReference type="InterPro" id="IPR001734">
    <property type="entry name" value="Na/solute_symporter"/>
</dbReference>
<accession>A0AAW8R101</accession>
<dbReference type="SUPFAM" id="SSF55785">
    <property type="entry name" value="PYP-like sensor domain (PAS domain)"/>
    <property type="match status" value="1"/>
</dbReference>
<keyword evidence="9 13" id="KW-1133">Transmembrane helix</keyword>
<dbReference type="Pfam" id="PF02518">
    <property type="entry name" value="HATPase_c"/>
    <property type="match status" value="1"/>
</dbReference>
<keyword evidence="7 13" id="KW-0812">Transmembrane</keyword>
<feature type="domain" description="Response regulatory" evidence="15">
    <location>
        <begin position="1006"/>
        <end position="1124"/>
    </location>
</feature>
<feature type="transmembrane region" description="Helical" evidence="13">
    <location>
        <begin position="231"/>
        <end position="251"/>
    </location>
</feature>
<proteinExistence type="inferred from homology"/>
<dbReference type="Gene3D" id="3.30.450.20">
    <property type="entry name" value="PAS domain"/>
    <property type="match status" value="1"/>
</dbReference>
<dbReference type="InterPro" id="IPR000014">
    <property type="entry name" value="PAS"/>
</dbReference>
<feature type="transmembrane region" description="Helical" evidence="13">
    <location>
        <begin position="405"/>
        <end position="425"/>
    </location>
</feature>
<dbReference type="PANTHER" id="PTHR43047">
    <property type="entry name" value="TWO-COMPONENT HISTIDINE PROTEIN KINASE"/>
    <property type="match status" value="1"/>
</dbReference>
<keyword evidence="17" id="KW-1185">Reference proteome</keyword>
<dbReference type="Gene3D" id="3.30.565.10">
    <property type="entry name" value="Histidine kinase-like ATPase, C-terminal domain"/>
    <property type="match status" value="1"/>
</dbReference>
<dbReference type="PROSITE" id="PS50110">
    <property type="entry name" value="RESPONSE_REGULATORY"/>
    <property type="match status" value="1"/>
</dbReference>
<feature type="transmembrane region" description="Helical" evidence="13">
    <location>
        <begin position="189"/>
        <end position="211"/>
    </location>
</feature>
<dbReference type="Pfam" id="PF00512">
    <property type="entry name" value="HisKA"/>
    <property type="match status" value="1"/>
</dbReference>
<dbReference type="InterPro" id="IPR036097">
    <property type="entry name" value="HisK_dim/P_sf"/>
</dbReference>
<dbReference type="Gene3D" id="1.20.1730.10">
    <property type="entry name" value="Sodium/glucose cotransporter"/>
    <property type="match status" value="1"/>
</dbReference>
<evidence type="ECO:0000256" key="7">
    <source>
        <dbReference type="ARBA" id="ARBA00022692"/>
    </source>
</evidence>
<comment type="similarity">
    <text evidence="3">Belongs to the sodium:solute symporter (SSF) (TC 2.A.21) family.</text>
</comment>
<evidence type="ECO:0000259" key="15">
    <source>
        <dbReference type="PROSITE" id="PS50110"/>
    </source>
</evidence>
<sequence length="1125" mass="125287">MFSIYTIAFITLSYLGVLFAIAFYGNRKKSPSPIVYSLALGVHCTSWAFFGTTTQASQFGWAFVPTYLGVILVMLFAFPVVCKVARLCRQFNISSLADFIGIRYQHSHLIAGIITLICFVGVVPYIALQLDAITLMLSLITKDKLAFAPSIGFYVVAFMALFAIIFGTRTLDLTEKHTGLMYTIAFESIVKLLGLLIVGIYVCYYLFNGFFDVFVQAAKEPATTEILQADFSVWIFVSHVILGICSMFCLPRQFHINFIENNNETELVLARWLFPLFLLAMSIFVLPIALAGNLLLDTAQYSTDSFALSIPVHFDNELVALTSFIGGLSGATSMVIVATLALGIMVANSLVTPLWLSTQVTPHLKKSLAPSNILRIRQFTVMLVFSIAYWYHLNISQTAPLVKSGFIALSLLAQMFPALIIGLYWGKANRSAALLSTLSGAGLWVYFILYPSILSSYYFNEIPTDSELSQGFYLAFGFNILVFVVVSMFNRQAPSVINNPFLISDSQQSKTPYQIVTNELERLIDKVIPANLSAAFSSRIERSNANLLGYAEPSTLAHAERLLSSHIGNAGARILLAAISTNKKDDVHELSHWVEEASQSFQFNHELLQSSVAHIPQGISVINQEMKLIAWNQKYVDMFDYPQHFLKIGMPIIEVLKYNASRGLMNGKEDERLSVKEQIQRRIDHIKSGSAYKFLRDNTNGNVIEIVGSPLPGGGFVTTYNDISEYIHIQRELQESKQELENRVEQRTAELNIAKLDAEMASTSKTKFLAAAGHDLMQPFNAASLFASMLHQKIQDTENSELTKGLVGALENADQLLSMLLDMTKLESGLIKPHKQAIDLNDLLKNLVNEYQVLARQKGLNIHYVPTNIWVISDRRLLNRIIQNLITNAIRYTDRGKILVGVRRRSLNNVDICVLDSGRGIADEQKSLIFDEFKQLDKHENNQGLGLGLTIVEKMSALLEHDIKVRSELGKGTQFQVQLQRSKNKNPVSAPLNQASQVETFLEGKYVLLIENEPLIQAAMTTLFTDWGARVLVARDHASAMDAYQDNIDIIIADYHLDNADNGIDVCKAVLSRQDADGVARSIVVLSTADRSPELRDEASNLGIMFLPKPVKSLALKRLLGKAMK</sequence>
<dbReference type="CDD" id="cd00075">
    <property type="entry name" value="HATPase"/>
    <property type="match status" value="1"/>
</dbReference>
<evidence type="ECO:0000256" key="8">
    <source>
        <dbReference type="ARBA" id="ARBA00022777"/>
    </source>
</evidence>
<dbReference type="GO" id="GO:0022857">
    <property type="term" value="F:transmembrane transporter activity"/>
    <property type="evidence" value="ECO:0007669"/>
    <property type="project" value="InterPro"/>
</dbReference>
<dbReference type="SMART" id="SM00448">
    <property type="entry name" value="REC"/>
    <property type="match status" value="1"/>
</dbReference>
<evidence type="ECO:0000256" key="3">
    <source>
        <dbReference type="ARBA" id="ARBA00006434"/>
    </source>
</evidence>
<feature type="transmembrane region" description="Helical" evidence="13">
    <location>
        <begin position="106"/>
        <end position="127"/>
    </location>
</feature>
<feature type="domain" description="Histidine kinase" evidence="14">
    <location>
        <begin position="771"/>
        <end position="983"/>
    </location>
</feature>
<evidence type="ECO:0000256" key="4">
    <source>
        <dbReference type="ARBA" id="ARBA00012438"/>
    </source>
</evidence>
<dbReference type="RefSeq" id="WP_311360654.1">
    <property type="nucleotide sequence ID" value="NZ_JAVRIE010000001.1"/>
</dbReference>
<keyword evidence="6 16" id="KW-0808">Transferase</keyword>
<feature type="transmembrane region" description="Helical" evidence="13">
    <location>
        <begin position="6"/>
        <end position="26"/>
    </location>
</feature>
<evidence type="ECO:0000256" key="5">
    <source>
        <dbReference type="ARBA" id="ARBA00022553"/>
    </source>
</evidence>
<evidence type="ECO:0000256" key="13">
    <source>
        <dbReference type="SAM" id="Phobius"/>
    </source>
</evidence>
<comment type="caution">
    <text evidence="16">The sequence shown here is derived from an EMBL/GenBank/DDBJ whole genome shotgun (WGS) entry which is preliminary data.</text>
</comment>
<dbReference type="GO" id="GO:0005886">
    <property type="term" value="C:plasma membrane"/>
    <property type="evidence" value="ECO:0007669"/>
    <property type="project" value="TreeGrafter"/>
</dbReference>
<keyword evidence="5 11" id="KW-0597">Phosphoprotein</keyword>
<dbReference type="EC" id="2.7.13.3" evidence="4"/>
<feature type="transmembrane region" description="Helical" evidence="13">
    <location>
        <begin position="432"/>
        <end position="459"/>
    </location>
</feature>
<evidence type="ECO:0000256" key="6">
    <source>
        <dbReference type="ARBA" id="ARBA00022679"/>
    </source>
</evidence>
<dbReference type="SUPFAM" id="SSF47384">
    <property type="entry name" value="Homodimeric domain of signal transducing histidine kinase"/>
    <property type="match status" value="1"/>
</dbReference>
<feature type="coiled-coil region" evidence="12">
    <location>
        <begin position="723"/>
        <end position="757"/>
    </location>
</feature>
<dbReference type="GO" id="GO:0009927">
    <property type="term" value="F:histidine phosphotransfer kinase activity"/>
    <property type="evidence" value="ECO:0007669"/>
    <property type="project" value="TreeGrafter"/>
</dbReference>
<dbReference type="InterPro" id="IPR036890">
    <property type="entry name" value="HATPase_C_sf"/>
</dbReference>
<dbReference type="PROSITE" id="PS50283">
    <property type="entry name" value="NA_SOLUT_SYMP_3"/>
    <property type="match status" value="1"/>
</dbReference>
<evidence type="ECO:0000313" key="16">
    <source>
        <dbReference type="EMBL" id="MDT0581886.1"/>
    </source>
</evidence>